<evidence type="ECO:0000313" key="3">
    <source>
        <dbReference type="Proteomes" id="UP001341840"/>
    </source>
</evidence>
<evidence type="ECO:0000313" key="2">
    <source>
        <dbReference type="EMBL" id="MED6187186.1"/>
    </source>
</evidence>
<dbReference type="EMBL" id="JASCZI010182155">
    <property type="protein sequence ID" value="MED6187186.1"/>
    <property type="molecule type" value="Genomic_DNA"/>
</dbReference>
<feature type="compositionally biased region" description="Gly residues" evidence="1">
    <location>
        <begin position="43"/>
        <end position="61"/>
    </location>
</feature>
<reference evidence="2 3" key="1">
    <citation type="journal article" date="2023" name="Plants (Basel)">
        <title>Bridging the Gap: Combining Genomics and Transcriptomics Approaches to Understand Stylosanthes scabra, an Orphan Legume from the Brazilian Caatinga.</title>
        <authorList>
            <person name="Ferreira-Neto J.R.C."/>
            <person name="da Silva M.D."/>
            <person name="Binneck E."/>
            <person name="de Melo N.F."/>
            <person name="da Silva R.H."/>
            <person name="de Melo A.L.T.M."/>
            <person name="Pandolfi V."/>
            <person name="Bustamante F.O."/>
            <person name="Brasileiro-Vidal A.C."/>
            <person name="Benko-Iseppon A.M."/>
        </authorList>
    </citation>
    <scope>NUCLEOTIDE SEQUENCE [LARGE SCALE GENOMIC DNA]</scope>
    <source>
        <tissue evidence="2">Leaves</tissue>
    </source>
</reference>
<gene>
    <name evidence="2" type="ORF">PIB30_074084</name>
</gene>
<keyword evidence="3" id="KW-1185">Reference proteome</keyword>
<feature type="compositionally biased region" description="Pro residues" evidence="1">
    <location>
        <begin position="106"/>
        <end position="115"/>
    </location>
</feature>
<evidence type="ECO:0000256" key="1">
    <source>
        <dbReference type="SAM" id="MobiDB-lite"/>
    </source>
</evidence>
<feature type="compositionally biased region" description="Polar residues" evidence="1">
    <location>
        <begin position="90"/>
        <end position="102"/>
    </location>
</feature>
<feature type="region of interest" description="Disordered" evidence="1">
    <location>
        <begin position="32"/>
        <end position="65"/>
    </location>
</feature>
<sequence length="115" mass="12615">MSRLTTFSIPEVESFLLAFEKSQTMAVAHLAQSAPEINQSSGRGNGGRTNRGGKNGRGGRFQGNRPECQLCGRFGHVVQTCDHRFDPHYQSPTHATQQQVPYSSTMPPPPSTSFH</sequence>
<protein>
    <recommendedName>
        <fullName evidence="4">CCHC-type domain-containing protein</fullName>
    </recommendedName>
</protein>
<evidence type="ECO:0008006" key="4">
    <source>
        <dbReference type="Google" id="ProtNLM"/>
    </source>
</evidence>
<accession>A0ABU6WMU4</accession>
<proteinExistence type="predicted"/>
<organism evidence="2 3">
    <name type="scientific">Stylosanthes scabra</name>
    <dbReference type="NCBI Taxonomy" id="79078"/>
    <lineage>
        <taxon>Eukaryota</taxon>
        <taxon>Viridiplantae</taxon>
        <taxon>Streptophyta</taxon>
        <taxon>Embryophyta</taxon>
        <taxon>Tracheophyta</taxon>
        <taxon>Spermatophyta</taxon>
        <taxon>Magnoliopsida</taxon>
        <taxon>eudicotyledons</taxon>
        <taxon>Gunneridae</taxon>
        <taxon>Pentapetalae</taxon>
        <taxon>rosids</taxon>
        <taxon>fabids</taxon>
        <taxon>Fabales</taxon>
        <taxon>Fabaceae</taxon>
        <taxon>Papilionoideae</taxon>
        <taxon>50 kb inversion clade</taxon>
        <taxon>dalbergioids sensu lato</taxon>
        <taxon>Dalbergieae</taxon>
        <taxon>Pterocarpus clade</taxon>
        <taxon>Stylosanthes</taxon>
    </lineage>
</organism>
<name>A0ABU6WMU4_9FABA</name>
<feature type="region of interest" description="Disordered" evidence="1">
    <location>
        <begin position="84"/>
        <end position="115"/>
    </location>
</feature>
<comment type="caution">
    <text evidence="2">The sequence shown here is derived from an EMBL/GenBank/DDBJ whole genome shotgun (WGS) entry which is preliminary data.</text>
</comment>
<dbReference type="Proteomes" id="UP001341840">
    <property type="component" value="Unassembled WGS sequence"/>
</dbReference>